<dbReference type="Pfam" id="PF02958">
    <property type="entry name" value="EcKL"/>
    <property type="match status" value="1"/>
</dbReference>
<feature type="domain" description="CHK kinase-like" evidence="1">
    <location>
        <begin position="122"/>
        <end position="296"/>
    </location>
</feature>
<dbReference type="InterPro" id="IPR004119">
    <property type="entry name" value="EcKL"/>
</dbReference>
<name>A0A0F9WVN5_TRIHA</name>
<dbReference type="InterPro" id="IPR052961">
    <property type="entry name" value="Oxido-Kinase-like_Enzymes"/>
</dbReference>
<dbReference type="EMBL" id="JOKZ01000612">
    <property type="protein sequence ID" value="KKO97205.1"/>
    <property type="molecule type" value="Genomic_DNA"/>
</dbReference>
<dbReference type="AlphaFoldDB" id="A0A0F9WVN5"/>
<organism evidence="2 3">
    <name type="scientific">Trichoderma harzianum</name>
    <name type="common">Hypocrea lixii</name>
    <dbReference type="NCBI Taxonomy" id="5544"/>
    <lineage>
        <taxon>Eukaryota</taxon>
        <taxon>Fungi</taxon>
        <taxon>Dikarya</taxon>
        <taxon>Ascomycota</taxon>
        <taxon>Pezizomycotina</taxon>
        <taxon>Sordariomycetes</taxon>
        <taxon>Hypocreomycetidae</taxon>
        <taxon>Hypocreales</taxon>
        <taxon>Hypocreaceae</taxon>
        <taxon>Trichoderma</taxon>
    </lineage>
</organism>
<dbReference type="PANTHER" id="PTHR23020:SF41">
    <property type="entry name" value="AMINOGLYCOSIDE PHOSPHOTRANSFERASE DOMAIN-CONTAINING PROTEIN"/>
    <property type="match status" value="1"/>
</dbReference>
<dbReference type="Gene3D" id="3.90.1200.10">
    <property type="match status" value="1"/>
</dbReference>
<dbReference type="InterPro" id="IPR011009">
    <property type="entry name" value="Kinase-like_dom_sf"/>
</dbReference>
<reference evidence="3" key="1">
    <citation type="journal article" date="2015" name="Genome Announc.">
        <title>Draft whole-genome sequence of the biocontrol agent Trichoderma harzianum T6776.</title>
        <authorList>
            <person name="Baroncelli R."/>
            <person name="Piaggeschi G."/>
            <person name="Fiorini L."/>
            <person name="Bertolini E."/>
            <person name="Zapparata A."/>
            <person name="Pe M.E."/>
            <person name="Sarrocco S."/>
            <person name="Vannacci G."/>
        </authorList>
    </citation>
    <scope>NUCLEOTIDE SEQUENCE [LARGE SCALE GENOMIC DNA]</scope>
    <source>
        <strain evidence="3">T6776</strain>
    </source>
</reference>
<dbReference type="PANTHER" id="PTHR23020">
    <property type="entry name" value="UNCHARACTERIZED NUCLEAR HORMONE RECEPTOR-RELATED"/>
    <property type="match status" value="1"/>
</dbReference>
<comment type="caution">
    <text evidence="2">The sequence shown here is derived from an EMBL/GenBank/DDBJ whole genome shotgun (WGS) entry which is preliminary data.</text>
</comment>
<proteinExistence type="predicted"/>
<dbReference type="Proteomes" id="UP000034112">
    <property type="component" value="Unassembled WGS sequence"/>
</dbReference>
<evidence type="ECO:0000313" key="2">
    <source>
        <dbReference type="EMBL" id="KKO97205.1"/>
    </source>
</evidence>
<dbReference type="InterPro" id="IPR015897">
    <property type="entry name" value="CHK_kinase-like"/>
</dbReference>
<gene>
    <name evidence="2" type="ORF">THAR02_10689</name>
</gene>
<dbReference type="SMART" id="SM00587">
    <property type="entry name" value="CHK"/>
    <property type="match status" value="1"/>
</dbReference>
<dbReference type="OrthoDB" id="191037at2759"/>
<accession>A0A0F9WVN5</accession>
<dbReference type="SUPFAM" id="SSF56112">
    <property type="entry name" value="Protein kinase-like (PK-like)"/>
    <property type="match status" value="1"/>
</dbReference>
<evidence type="ECO:0000259" key="1">
    <source>
        <dbReference type="SMART" id="SM00587"/>
    </source>
</evidence>
<sequence>MSETEQKLPLAPEEISSEWLSSVLGQKVKSFVFTNQILLATASKLFVTITYDDAAAASAAGKPTSICLKGGFNQAVVAQYPDIIIRIYTREVGFFTWVAPRLSHVDMLKCWWSGSNSEQGIVILDDLNQQGGTFGEPTETWTVDQVKAGVEQLAGLHAGTWGDKSSDLPAWLTDPEHYDSTILSLCSWWQGLVIGESRPHFPSDWNEERITAAMKKHLKSRDPKFTCLLHGDPHAGNTYFINGQPRFLDWQLVHVGSAFHDLAYFAVGALTVQDRKEHEMSILQHYLDSLAKFGGPTFALDEVLVEYRKSLLSGIGWMLTPYKLQTKERVHAMSERYGSAIVDHKAIELVESL</sequence>
<evidence type="ECO:0000313" key="3">
    <source>
        <dbReference type="Proteomes" id="UP000034112"/>
    </source>
</evidence>
<protein>
    <recommendedName>
        <fullName evidence="1">CHK kinase-like domain-containing protein</fullName>
    </recommendedName>
</protein>
<dbReference type="OMA" id="GLHAGTW"/>